<reference evidence="1" key="1">
    <citation type="submission" date="2020-08" db="EMBL/GenBank/DDBJ databases">
        <title>Multicomponent nature underlies the extraordinary mechanical properties of spider dragline silk.</title>
        <authorList>
            <person name="Kono N."/>
            <person name="Nakamura H."/>
            <person name="Mori M."/>
            <person name="Yoshida Y."/>
            <person name="Ohtoshi R."/>
            <person name="Malay A.D."/>
            <person name="Moran D.A.P."/>
            <person name="Tomita M."/>
            <person name="Numata K."/>
            <person name="Arakawa K."/>
        </authorList>
    </citation>
    <scope>NUCLEOTIDE SEQUENCE</scope>
</reference>
<dbReference type="EMBL" id="BMAV01004097">
    <property type="protein sequence ID" value="GFY44185.1"/>
    <property type="molecule type" value="Genomic_DNA"/>
</dbReference>
<protein>
    <submittedName>
        <fullName evidence="1">Uncharacterized protein</fullName>
    </submittedName>
</protein>
<proteinExistence type="predicted"/>
<organism evidence="1 2">
    <name type="scientific">Trichonephila inaurata madagascariensis</name>
    <dbReference type="NCBI Taxonomy" id="2747483"/>
    <lineage>
        <taxon>Eukaryota</taxon>
        <taxon>Metazoa</taxon>
        <taxon>Ecdysozoa</taxon>
        <taxon>Arthropoda</taxon>
        <taxon>Chelicerata</taxon>
        <taxon>Arachnida</taxon>
        <taxon>Araneae</taxon>
        <taxon>Araneomorphae</taxon>
        <taxon>Entelegynae</taxon>
        <taxon>Araneoidea</taxon>
        <taxon>Nephilidae</taxon>
        <taxon>Trichonephila</taxon>
        <taxon>Trichonephila inaurata</taxon>
    </lineage>
</organism>
<sequence>MRNLLSSTSTMCLKHIPREVKTLLLETFIEYQVISRSFKLPRPTKSLECTPVTFGCGNILSLVCVCVHQDSPNNLKLKHSIRLKVTVIDGYVSHSTVMGIMMSLT</sequence>
<dbReference type="Proteomes" id="UP000886998">
    <property type="component" value="Unassembled WGS sequence"/>
</dbReference>
<keyword evidence="2" id="KW-1185">Reference proteome</keyword>
<gene>
    <name evidence="1" type="ORF">TNIN_57251</name>
</gene>
<comment type="caution">
    <text evidence="1">The sequence shown here is derived from an EMBL/GenBank/DDBJ whole genome shotgun (WGS) entry which is preliminary data.</text>
</comment>
<accession>A0A8X6X0Q4</accession>
<dbReference type="AlphaFoldDB" id="A0A8X6X0Q4"/>
<name>A0A8X6X0Q4_9ARAC</name>
<evidence type="ECO:0000313" key="2">
    <source>
        <dbReference type="Proteomes" id="UP000886998"/>
    </source>
</evidence>
<evidence type="ECO:0000313" key="1">
    <source>
        <dbReference type="EMBL" id="GFY44185.1"/>
    </source>
</evidence>